<dbReference type="AlphaFoldDB" id="A0A1M6BR95"/>
<dbReference type="PANTHER" id="PTHR11049">
    <property type="entry name" value="ACYL COENZYME A THIOESTER HYDROLASE"/>
    <property type="match status" value="1"/>
</dbReference>
<dbReference type="GO" id="GO:0006637">
    <property type="term" value="P:acyl-CoA metabolic process"/>
    <property type="evidence" value="ECO:0007669"/>
    <property type="project" value="TreeGrafter"/>
</dbReference>
<comment type="similarity">
    <text evidence="1">Belongs to the acyl coenzyme A hydrolase family.</text>
</comment>
<dbReference type="GO" id="GO:0005829">
    <property type="term" value="C:cytosol"/>
    <property type="evidence" value="ECO:0007669"/>
    <property type="project" value="TreeGrafter"/>
</dbReference>
<dbReference type="InterPro" id="IPR029069">
    <property type="entry name" value="HotDog_dom_sf"/>
</dbReference>
<feature type="domain" description="HotDog ACOT-type" evidence="4">
    <location>
        <begin position="20"/>
        <end position="132"/>
    </location>
</feature>
<dbReference type="NCBIfam" id="TIGR00369">
    <property type="entry name" value="unchar_dom_1"/>
    <property type="match status" value="1"/>
</dbReference>
<sequence>MGLRLNDNKLFMSKEFKHVSESEVTISELMLPSHSNFNGKIHGGYILSLLDQIAFACASKHSGQYCVTASVDTVDFLRPIEIGELVTMKASVNYVGNSSMVIGIRVEAENIQTGDVKHCNSSYITMVAKDKDGNSLKVPGLILSRRKSVLRFLKSMKRTQLKRKRDEEFHHIDFSSPDFQNDLKQYRVKVEL</sequence>
<dbReference type="InterPro" id="IPR033120">
    <property type="entry name" value="HOTDOG_ACOT"/>
</dbReference>
<evidence type="ECO:0000313" key="5">
    <source>
        <dbReference type="EMBL" id="SHI51310.1"/>
    </source>
</evidence>
<proteinExistence type="inferred from homology"/>
<keyword evidence="6" id="KW-1185">Reference proteome</keyword>
<accession>A0A1M6BR95</accession>
<dbReference type="Gene3D" id="3.10.129.10">
    <property type="entry name" value="Hotdog Thioesterase"/>
    <property type="match status" value="1"/>
</dbReference>
<dbReference type="InterPro" id="IPR040170">
    <property type="entry name" value="Cytosol_ACT"/>
</dbReference>
<evidence type="ECO:0000256" key="2">
    <source>
        <dbReference type="ARBA" id="ARBA00022801"/>
    </source>
</evidence>
<dbReference type="PANTHER" id="PTHR11049:SF16">
    <property type="entry name" value="PROTEIN VDLD"/>
    <property type="match status" value="1"/>
</dbReference>
<dbReference type="PROSITE" id="PS51770">
    <property type="entry name" value="HOTDOG_ACOT"/>
    <property type="match status" value="1"/>
</dbReference>
<dbReference type="InterPro" id="IPR003736">
    <property type="entry name" value="PAAI_dom"/>
</dbReference>
<keyword evidence="2 3" id="KW-0378">Hydrolase</keyword>
<dbReference type="InterPro" id="IPR006683">
    <property type="entry name" value="Thioestr_dom"/>
</dbReference>
<evidence type="ECO:0000256" key="3">
    <source>
        <dbReference type="PROSITE-ProRule" id="PRU01106"/>
    </source>
</evidence>
<dbReference type="Proteomes" id="UP000184225">
    <property type="component" value="Unassembled WGS sequence"/>
</dbReference>
<dbReference type="CDD" id="cd03442">
    <property type="entry name" value="BFIT_BACH"/>
    <property type="match status" value="1"/>
</dbReference>
<dbReference type="SUPFAM" id="SSF54637">
    <property type="entry name" value="Thioesterase/thiol ester dehydrase-isomerase"/>
    <property type="match status" value="1"/>
</dbReference>
<gene>
    <name evidence="5" type="ORF">SAMN04488096_102185</name>
</gene>
<protein>
    <submittedName>
        <fullName evidence="5">Uncharacterized domain 1-containing protein</fullName>
    </submittedName>
</protein>
<evidence type="ECO:0000259" key="4">
    <source>
        <dbReference type="PROSITE" id="PS51770"/>
    </source>
</evidence>
<dbReference type="Pfam" id="PF03061">
    <property type="entry name" value="4HBT"/>
    <property type="match status" value="1"/>
</dbReference>
<evidence type="ECO:0000313" key="6">
    <source>
        <dbReference type="Proteomes" id="UP000184225"/>
    </source>
</evidence>
<organism evidence="5 6">
    <name type="scientific">Mesonia phycicola</name>
    <dbReference type="NCBI Taxonomy" id="579105"/>
    <lineage>
        <taxon>Bacteria</taxon>
        <taxon>Pseudomonadati</taxon>
        <taxon>Bacteroidota</taxon>
        <taxon>Flavobacteriia</taxon>
        <taxon>Flavobacteriales</taxon>
        <taxon>Flavobacteriaceae</taxon>
        <taxon>Mesonia</taxon>
    </lineage>
</organism>
<dbReference type="GO" id="GO:0052816">
    <property type="term" value="F:long-chain fatty acyl-CoA hydrolase activity"/>
    <property type="evidence" value="ECO:0007669"/>
    <property type="project" value="TreeGrafter"/>
</dbReference>
<reference evidence="5 6" key="1">
    <citation type="submission" date="2016-11" db="EMBL/GenBank/DDBJ databases">
        <authorList>
            <person name="Jaros S."/>
            <person name="Januszkiewicz K."/>
            <person name="Wedrychowicz H."/>
        </authorList>
    </citation>
    <scope>NUCLEOTIDE SEQUENCE [LARGE SCALE GENOMIC DNA]</scope>
    <source>
        <strain evidence="5 6">DSM 21425</strain>
    </source>
</reference>
<dbReference type="EMBL" id="FQYY01000002">
    <property type="protein sequence ID" value="SHI51310.1"/>
    <property type="molecule type" value="Genomic_DNA"/>
</dbReference>
<name>A0A1M6BR95_9FLAO</name>
<dbReference type="STRING" id="579105.SAMN04488096_102185"/>
<evidence type="ECO:0000256" key="1">
    <source>
        <dbReference type="ARBA" id="ARBA00010458"/>
    </source>
</evidence>